<feature type="signal peptide" evidence="1">
    <location>
        <begin position="1"/>
        <end position="20"/>
    </location>
</feature>
<dbReference type="AlphaFoldDB" id="A0A5N0EI74"/>
<accession>A0A5N0EI74</accession>
<dbReference type="OrthoDB" id="4507771at2"/>
<dbReference type="InterPro" id="IPR011044">
    <property type="entry name" value="Quino_amine_DH_bsu"/>
</dbReference>
<sequence>MIRRPVPIAACAAVAILLGAAGCTDTPPGVLEPRTATDVFAYATGTELIVADGTTTVSRTPGAFDTTRDIGLTEDAKFAFWKEDSRTGDGSVVAAVPTAAPAAPIRVSCGCRQVLRSSGSTIVWLQAPGTVMRMDLGAAQPKPTVWRTIDPAPPAQQHIDLLAINQDRLLLNRYDIEQQYDSIKSQLFTLEADGETRTRGPLSDIKAYFYSGAFSPDGRTAALSQYAVPSSYVRDMACSQAVVFFLDLASGALNATVPAPENCSSALKLRWDSPDGPTIAVDRWPAFTKPADAQTTRWQSRERTWSPLDPPIADRAQTTAGATIELAKPGSAGFYDVYFIKNGQRTRVAEQVYSIAVP</sequence>
<dbReference type="SUPFAM" id="SSF50969">
    <property type="entry name" value="YVTN repeat-like/Quinoprotein amine dehydrogenase"/>
    <property type="match status" value="1"/>
</dbReference>
<evidence type="ECO:0000313" key="2">
    <source>
        <dbReference type="EMBL" id="KAA8887785.1"/>
    </source>
</evidence>
<reference evidence="2 3" key="1">
    <citation type="submission" date="2019-09" db="EMBL/GenBank/DDBJ databases">
        <authorList>
            <person name="Wang X."/>
        </authorList>
    </citation>
    <scope>NUCLEOTIDE SEQUENCE [LARGE SCALE GENOMIC DNA]</scope>
    <source>
        <strain evidence="2 3">CICC 11023</strain>
    </source>
</reference>
<comment type="caution">
    <text evidence="2">The sequence shown here is derived from an EMBL/GenBank/DDBJ whole genome shotgun (WGS) entry which is preliminary data.</text>
</comment>
<evidence type="ECO:0000256" key="1">
    <source>
        <dbReference type="SAM" id="SignalP"/>
    </source>
</evidence>
<proteinExistence type="predicted"/>
<dbReference type="EMBL" id="VXLC01000005">
    <property type="protein sequence ID" value="KAA8887785.1"/>
    <property type="molecule type" value="Genomic_DNA"/>
</dbReference>
<dbReference type="PROSITE" id="PS51257">
    <property type="entry name" value="PROKAR_LIPOPROTEIN"/>
    <property type="match status" value="1"/>
</dbReference>
<organism evidence="2 3">
    <name type="scientific">Nocardia colli</name>
    <dbReference type="NCBI Taxonomy" id="2545717"/>
    <lineage>
        <taxon>Bacteria</taxon>
        <taxon>Bacillati</taxon>
        <taxon>Actinomycetota</taxon>
        <taxon>Actinomycetes</taxon>
        <taxon>Mycobacteriales</taxon>
        <taxon>Nocardiaceae</taxon>
        <taxon>Nocardia</taxon>
    </lineage>
</organism>
<name>A0A5N0EI74_9NOCA</name>
<dbReference type="RefSeq" id="WP_150402947.1">
    <property type="nucleotide sequence ID" value="NZ_VXLC01000005.1"/>
</dbReference>
<dbReference type="Proteomes" id="UP000323876">
    <property type="component" value="Unassembled WGS sequence"/>
</dbReference>
<feature type="chain" id="PRO_5024467062" evidence="1">
    <location>
        <begin position="21"/>
        <end position="358"/>
    </location>
</feature>
<keyword evidence="1" id="KW-0732">Signal</keyword>
<gene>
    <name evidence="2" type="ORF">F3087_16895</name>
</gene>
<evidence type="ECO:0000313" key="3">
    <source>
        <dbReference type="Proteomes" id="UP000323876"/>
    </source>
</evidence>
<keyword evidence="3" id="KW-1185">Reference proteome</keyword>
<protein>
    <submittedName>
        <fullName evidence="2">Uncharacterized protein</fullName>
    </submittedName>
</protein>